<organism evidence="7 8">
    <name type="scientific">Enterococcus larvae</name>
    <dbReference type="NCBI Taxonomy" id="2794352"/>
    <lineage>
        <taxon>Bacteria</taxon>
        <taxon>Bacillati</taxon>
        <taxon>Bacillota</taxon>
        <taxon>Bacilli</taxon>
        <taxon>Lactobacillales</taxon>
        <taxon>Enterococcaceae</taxon>
        <taxon>Enterococcus</taxon>
    </lineage>
</organism>
<evidence type="ECO:0000256" key="3">
    <source>
        <dbReference type="ARBA" id="ARBA00022960"/>
    </source>
</evidence>
<proteinExistence type="inferred from homology"/>
<sequence length="334" mass="38475">MPIINNGDIEMIEKYDRFVQEAKYGSITQETRWSNVKANWAPLYVYLEEEGRIVAAMSILMIKNVGDKRFAYVSKGPVMEEISIEYIQKLIQEAKEELKKRDVFLLRMDPEYLYTEELDHELREAGFIVRNRALSGKGTIQPRYDMVVNLKNKTEEEIMAGFYGKTRYRIHYAEKKGLKSTISSDCADLDTFYKLYATTSERHGISYRPKEYFERLADSFLTSGRMKIIIVSIDGVPDAGGLCFLSGRKVWYMYAGSTHENQVLMAPYLVNWEGIKWALAEGKEGYDFGGVFVLSNEDGLFQFKNGFVRPDVPTEFIGEIDKVYDQAAYDTFNA</sequence>
<dbReference type="SUPFAM" id="SSF55729">
    <property type="entry name" value="Acyl-CoA N-acyltransferases (Nat)"/>
    <property type="match status" value="2"/>
</dbReference>
<keyword evidence="5" id="KW-0012">Acyltransferase</keyword>
<dbReference type="InterPro" id="IPR050644">
    <property type="entry name" value="PG_Glycine_Bridge_Synth"/>
</dbReference>
<evidence type="ECO:0000256" key="6">
    <source>
        <dbReference type="ARBA" id="ARBA00023316"/>
    </source>
</evidence>
<dbReference type="Proteomes" id="UP000673375">
    <property type="component" value="Unassembled WGS sequence"/>
</dbReference>
<keyword evidence="2" id="KW-0808">Transferase</keyword>
<accession>A0ABS4CG75</accession>
<evidence type="ECO:0000256" key="1">
    <source>
        <dbReference type="ARBA" id="ARBA00009943"/>
    </source>
</evidence>
<keyword evidence="4" id="KW-0573">Peptidoglycan synthesis</keyword>
<comment type="similarity">
    <text evidence="1">Belongs to the FemABX family.</text>
</comment>
<dbReference type="Pfam" id="PF02388">
    <property type="entry name" value="FemAB"/>
    <property type="match status" value="2"/>
</dbReference>
<comment type="caution">
    <text evidence="7">The sequence shown here is derived from an EMBL/GenBank/DDBJ whole genome shotgun (WGS) entry which is preliminary data.</text>
</comment>
<dbReference type="InterPro" id="IPR003447">
    <property type="entry name" value="FEMABX"/>
</dbReference>
<dbReference type="RefSeq" id="WP_209556241.1">
    <property type="nucleotide sequence ID" value="NZ_JAEDXU010000002.1"/>
</dbReference>
<evidence type="ECO:0000313" key="8">
    <source>
        <dbReference type="Proteomes" id="UP000673375"/>
    </source>
</evidence>
<evidence type="ECO:0000256" key="2">
    <source>
        <dbReference type="ARBA" id="ARBA00022679"/>
    </source>
</evidence>
<keyword evidence="8" id="KW-1185">Reference proteome</keyword>
<dbReference type="InterPro" id="IPR016181">
    <property type="entry name" value="Acyl_CoA_acyltransferase"/>
</dbReference>
<reference evidence="7 8" key="1">
    <citation type="submission" date="2020-12" db="EMBL/GenBank/DDBJ databases">
        <title>Vagococcus allomyrinae sp. nov. and Enterococcus lavae sp. nov., isolated from the larvae of Allomyrina dichotoma.</title>
        <authorList>
            <person name="Lee S.D."/>
        </authorList>
    </citation>
    <scope>NUCLEOTIDE SEQUENCE [LARGE SCALE GENOMIC DNA]</scope>
    <source>
        <strain evidence="7 8">BWM-S5</strain>
    </source>
</reference>
<evidence type="ECO:0000256" key="5">
    <source>
        <dbReference type="ARBA" id="ARBA00023315"/>
    </source>
</evidence>
<evidence type="ECO:0000256" key="4">
    <source>
        <dbReference type="ARBA" id="ARBA00022984"/>
    </source>
</evidence>
<dbReference type="Gene3D" id="3.40.630.30">
    <property type="match status" value="2"/>
</dbReference>
<protein>
    <submittedName>
        <fullName evidence="7">Peptidoglycan bridge formation glycyltransferase FemA/FemB family protein</fullName>
    </submittedName>
</protein>
<evidence type="ECO:0000313" key="7">
    <source>
        <dbReference type="EMBL" id="MBP1045439.1"/>
    </source>
</evidence>
<name>A0ABS4CG75_9ENTE</name>
<dbReference type="PROSITE" id="PS51191">
    <property type="entry name" value="FEMABX"/>
    <property type="match status" value="1"/>
</dbReference>
<dbReference type="PANTHER" id="PTHR36174">
    <property type="entry name" value="LIPID II:GLYCINE GLYCYLTRANSFERASE"/>
    <property type="match status" value="1"/>
</dbReference>
<dbReference type="EMBL" id="JAEDXU010000002">
    <property type="protein sequence ID" value="MBP1045439.1"/>
    <property type="molecule type" value="Genomic_DNA"/>
</dbReference>
<keyword evidence="6" id="KW-0961">Cell wall biogenesis/degradation</keyword>
<gene>
    <name evidence="7" type="ORF">I6N96_04065</name>
</gene>
<dbReference type="PANTHER" id="PTHR36174:SF1">
    <property type="entry name" value="LIPID II:GLYCINE GLYCYLTRANSFERASE"/>
    <property type="match status" value="1"/>
</dbReference>
<keyword evidence="3" id="KW-0133">Cell shape</keyword>